<reference evidence="2" key="1">
    <citation type="journal article" date="2023" name="G3 (Bethesda)">
        <title>A reference genome for the long-term kleptoplast-retaining sea slug Elysia crispata morphotype clarki.</title>
        <authorList>
            <person name="Eastman K.E."/>
            <person name="Pendleton A.L."/>
            <person name="Shaikh M.A."/>
            <person name="Suttiyut T."/>
            <person name="Ogas R."/>
            <person name="Tomko P."/>
            <person name="Gavelis G."/>
            <person name="Widhalm J.R."/>
            <person name="Wisecaver J.H."/>
        </authorList>
    </citation>
    <scope>NUCLEOTIDE SEQUENCE</scope>
    <source>
        <strain evidence="2">ECLA1</strain>
    </source>
</reference>
<dbReference type="AlphaFoldDB" id="A0AAE0Z6J6"/>
<sequence length="114" mass="12048">MYGAPKGTAAPRPERTAHTIRRPRARQPTEGFQGSPRVPPRPREDGPYSPAGLGVRHPTEGSQGSPSLQPLLTREDGPNNPAGLGRDNPPGLPGFSKGSTSSRPERTAHFLAPA</sequence>
<protein>
    <submittedName>
        <fullName evidence="2">Uncharacterized protein</fullName>
    </submittedName>
</protein>
<name>A0AAE0Z6J6_9GAST</name>
<accession>A0AAE0Z6J6</accession>
<dbReference type="Proteomes" id="UP001283361">
    <property type="component" value="Unassembled WGS sequence"/>
</dbReference>
<feature type="region of interest" description="Disordered" evidence="1">
    <location>
        <begin position="1"/>
        <end position="114"/>
    </location>
</feature>
<keyword evidence="3" id="KW-1185">Reference proteome</keyword>
<evidence type="ECO:0000313" key="2">
    <source>
        <dbReference type="EMBL" id="KAK3763793.1"/>
    </source>
</evidence>
<dbReference type="EMBL" id="JAWDGP010004501">
    <property type="protein sequence ID" value="KAK3763793.1"/>
    <property type="molecule type" value="Genomic_DNA"/>
</dbReference>
<comment type="caution">
    <text evidence="2">The sequence shown here is derived from an EMBL/GenBank/DDBJ whole genome shotgun (WGS) entry which is preliminary data.</text>
</comment>
<proteinExistence type="predicted"/>
<feature type="compositionally biased region" description="Polar residues" evidence="1">
    <location>
        <begin position="60"/>
        <end position="70"/>
    </location>
</feature>
<gene>
    <name evidence="2" type="ORF">RRG08_065756</name>
</gene>
<evidence type="ECO:0000313" key="3">
    <source>
        <dbReference type="Proteomes" id="UP001283361"/>
    </source>
</evidence>
<organism evidence="2 3">
    <name type="scientific">Elysia crispata</name>
    <name type="common">lettuce slug</name>
    <dbReference type="NCBI Taxonomy" id="231223"/>
    <lineage>
        <taxon>Eukaryota</taxon>
        <taxon>Metazoa</taxon>
        <taxon>Spiralia</taxon>
        <taxon>Lophotrochozoa</taxon>
        <taxon>Mollusca</taxon>
        <taxon>Gastropoda</taxon>
        <taxon>Heterobranchia</taxon>
        <taxon>Euthyneura</taxon>
        <taxon>Panpulmonata</taxon>
        <taxon>Sacoglossa</taxon>
        <taxon>Placobranchoidea</taxon>
        <taxon>Plakobranchidae</taxon>
        <taxon>Elysia</taxon>
    </lineage>
</organism>
<evidence type="ECO:0000256" key="1">
    <source>
        <dbReference type="SAM" id="MobiDB-lite"/>
    </source>
</evidence>